<dbReference type="Gene3D" id="3.40.50.2000">
    <property type="entry name" value="Glycogen Phosphorylase B"/>
    <property type="match status" value="1"/>
</dbReference>
<dbReference type="SUPFAM" id="SSF53756">
    <property type="entry name" value="UDP-Glycosyltransferase/glycogen phosphorylase"/>
    <property type="match status" value="1"/>
</dbReference>
<accession>A0A7J7DXC5</accession>
<dbReference type="GO" id="GO:0016740">
    <property type="term" value="F:transferase activity"/>
    <property type="evidence" value="ECO:0007669"/>
    <property type="project" value="UniProtKB-KW"/>
</dbReference>
<comment type="caution">
    <text evidence="1">The sequence shown here is derived from an EMBL/GenBank/DDBJ whole genome shotgun (WGS) entry which is preliminary data.</text>
</comment>
<sequence>MVCLLEASEALRSPFRDFIIDMTKQDGHAPVCIICDVFLAWTVEVAHELGIYHSVFITGPGYSMATYVSVSLNMLQCKTEEKEFTLPDFPEAAQIQLSQLGNDLKFTDVPVRFCAPLCYVCAFFFH</sequence>
<reference evidence="1 2" key="1">
    <citation type="journal article" date="2020" name="Nat. Commun.">
        <title>Genome of Tripterygium wilfordii and identification of cytochrome P450 involved in triptolide biosynthesis.</title>
        <authorList>
            <person name="Tu L."/>
            <person name="Su P."/>
            <person name="Zhang Z."/>
            <person name="Gao L."/>
            <person name="Wang J."/>
            <person name="Hu T."/>
            <person name="Zhou J."/>
            <person name="Zhang Y."/>
            <person name="Zhao Y."/>
            <person name="Liu Y."/>
            <person name="Song Y."/>
            <person name="Tong Y."/>
            <person name="Lu Y."/>
            <person name="Yang J."/>
            <person name="Xu C."/>
            <person name="Jia M."/>
            <person name="Peters R.J."/>
            <person name="Huang L."/>
            <person name="Gao W."/>
        </authorList>
    </citation>
    <scope>NUCLEOTIDE SEQUENCE [LARGE SCALE GENOMIC DNA]</scope>
    <source>
        <strain evidence="2">cv. XIE 37</strain>
        <tissue evidence="1">Leaf</tissue>
    </source>
</reference>
<dbReference type="EMBL" id="JAAARO010000002">
    <property type="protein sequence ID" value="KAF5751032.1"/>
    <property type="molecule type" value="Genomic_DNA"/>
</dbReference>
<keyword evidence="2" id="KW-1185">Reference proteome</keyword>
<evidence type="ECO:0000313" key="2">
    <source>
        <dbReference type="Proteomes" id="UP000593562"/>
    </source>
</evidence>
<proteinExistence type="predicted"/>
<dbReference type="InParanoid" id="A0A7J7DXC5"/>
<evidence type="ECO:0000313" key="1">
    <source>
        <dbReference type="EMBL" id="KAF5751032.1"/>
    </source>
</evidence>
<keyword evidence="1" id="KW-0808">Transferase</keyword>
<dbReference type="Proteomes" id="UP000593562">
    <property type="component" value="Unassembled WGS sequence"/>
</dbReference>
<organism evidence="1 2">
    <name type="scientific">Tripterygium wilfordii</name>
    <name type="common">Thunder God vine</name>
    <dbReference type="NCBI Taxonomy" id="458696"/>
    <lineage>
        <taxon>Eukaryota</taxon>
        <taxon>Viridiplantae</taxon>
        <taxon>Streptophyta</taxon>
        <taxon>Embryophyta</taxon>
        <taxon>Tracheophyta</taxon>
        <taxon>Spermatophyta</taxon>
        <taxon>Magnoliopsida</taxon>
        <taxon>eudicotyledons</taxon>
        <taxon>Gunneridae</taxon>
        <taxon>Pentapetalae</taxon>
        <taxon>rosids</taxon>
        <taxon>fabids</taxon>
        <taxon>Celastrales</taxon>
        <taxon>Celastraceae</taxon>
        <taxon>Tripterygium</taxon>
    </lineage>
</organism>
<name>A0A7J7DXC5_TRIWF</name>
<protein>
    <submittedName>
        <fullName evidence="1">Putative UDP-Glycosyltransferase superfamily protein</fullName>
    </submittedName>
</protein>
<dbReference type="AlphaFoldDB" id="A0A7J7DXC5"/>
<gene>
    <name evidence="1" type="ORF">HS088_TW02G00042</name>
</gene>